<evidence type="ECO:0000256" key="1">
    <source>
        <dbReference type="ARBA" id="ARBA00001933"/>
    </source>
</evidence>
<comment type="cofactor">
    <cofactor evidence="1 9">
        <name>pyridoxal 5'-phosphate</name>
        <dbReference type="ChEBI" id="CHEBI:597326"/>
    </cofactor>
</comment>
<dbReference type="InterPro" id="IPR015421">
    <property type="entry name" value="PyrdxlP-dep_Trfase_major"/>
</dbReference>
<keyword evidence="10" id="KW-0808">Transferase</keyword>
<dbReference type="GO" id="GO:0005737">
    <property type="term" value="C:cytoplasm"/>
    <property type="evidence" value="ECO:0007669"/>
    <property type="project" value="TreeGrafter"/>
</dbReference>
<proteinExistence type="inferred from homology"/>
<dbReference type="Pfam" id="PF01053">
    <property type="entry name" value="Cys_Met_Meta_PP"/>
    <property type="match status" value="1"/>
</dbReference>
<comment type="caution">
    <text evidence="10">The sequence shown here is derived from an EMBL/GenBank/DDBJ whole genome shotgun (WGS) entry which is preliminary data.</text>
</comment>
<evidence type="ECO:0000256" key="3">
    <source>
        <dbReference type="ARBA" id="ARBA00022898"/>
    </source>
</evidence>
<dbReference type="GO" id="GO:0003962">
    <property type="term" value="F:cystathionine gamma-synthase activity"/>
    <property type="evidence" value="ECO:0007669"/>
    <property type="project" value="UniProtKB-EC"/>
</dbReference>
<dbReference type="EMBL" id="RZYA01000017">
    <property type="protein sequence ID" value="RVU19629.1"/>
    <property type="molecule type" value="Genomic_DNA"/>
</dbReference>
<dbReference type="AlphaFoldDB" id="A0A3S2VCB3"/>
<comment type="catalytic activity">
    <reaction evidence="4">
        <text>O-succinyl-L-homoserine + L-cysteine = L,L-cystathionine + succinate + H(+)</text>
        <dbReference type="Rhea" id="RHEA:20397"/>
        <dbReference type="ChEBI" id="CHEBI:15378"/>
        <dbReference type="ChEBI" id="CHEBI:30031"/>
        <dbReference type="ChEBI" id="CHEBI:35235"/>
        <dbReference type="ChEBI" id="CHEBI:57661"/>
        <dbReference type="ChEBI" id="CHEBI:58161"/>
        <dbReference type="EC" id="2.5.1.48"/>
    </reaction>
</comment>
<dbReference type="GO" id="GO:0004123">
    <property type="term" value="F:cystathionine gamma-lyase activity"/>
    <property type="evidence" value="ECO:0007669"/>
    <property type="project" value="TreeGrafter"/>
</dbReference>
<evidence type="ECO:0000313" key="11">
    <source>
        <dbReference type="Proteomes" id="UP000283128"/>
    </source>
</evidence>
<dbReference type="PANTHER" id="PTHR11808">
    <property type="entry name" value="TRANS-SULFURATION ENZYME FAMILY MEMBER"/>
    <property type="match status" value="1"/>
</dbReference>
<reference evidence="10 11" key="1">
    <citation type="submission" date="2019-01" db="EMBL/GenBank/DDBJ databases">
        <title>Genome sequences of Streptomyces and Rhizobium isolates collected from root and soil.</title>
        <authorList>
            <person name="Chhettri S."/>
            <person name="Sevigny J.L."/>
            <person name="Sen A."/>
            <person name="Ennis N."/>
            <person name="Tisa L."/>
        </authorList>
    </citation>
    <scope>NUCLEOTIDE SEQUENCE [LARGE SCALE GENOMIC DNA]</scope>
    <source>
        <strain evidence="10 11">San01</strain>
    </source>
</reference>
<organism evidence="10 11">
    <name type="scientific">Streptomyces antnestii</name>
    <dbReference type="NCBI Taxonomy" id="2494256"/>
    <lineage>
        <taxon>Bacteria</taxon>
        <taxon>Bacillati</taxon>
        <taxon>Actinomycetota</taxon>
        <taxon>Actinomycetes</taxon>
        <taxon>Kitasatosporales</taxon>
        <taxon>Streptomycetaceae</taxon>
        <taxon>Streptomyces</taxon>
    </lineage>
</organism>
<comment type="similarity">
    <text evidence="2 9">Belongs to the trans-sulfuration enzymes family.</text>
</comment>
<accession>A0A3S2VCB3</accession>
<gene>
    <name evidence="10" type="ORF">EOT10_29590</name>
</gene>
<evidence type="ECO:0000256" key="7">
    <source>
        <dbReference type="ARBA" id="ARBA00083849"/>
    </source>
</evidence>
<name>A0A3S2VCB3_9ACTN</name>
<dbReference type="GO" id="GO:0030170">
    <property type="term" value="F:pyridoxal phosphate binding"/>
    <property type="evidence" value="ECO:0007669"/>
    <property type="project" value="InterPro"/>
</dbReference>
<dbReference type="NCBIfam" id="NF005871">
    <property type="entry name" value="PRK07811.1"/>
    <property type="match status" value="1"/>
</dbReference>
<evidence type="ECO:0000256" key="9">
    <source>
        <dbReference type="RuleBase" id="RU362118"/>
    </source>
</evidence>
<dbReference type="InterPro" id="IPR054542">
    <property type="entry name" value="Cys_met_metab_PP"/>
</dbReference>
<evidence type="ECO:0000256" key="5">
    <source>
        <dbReference type="ARBA" id="ARBA00066530"/>
    </source>
</evidence>
<evidence type="ECO:0000256" key="4">
    <source>
        <dbReference type="ARBA" id="ARBA00051441"/>
    </source>
</evidence>
<dbReference type="Gene3D" id="3.40.640.10">
    <property type="entry name" value="Type I PLP-dependent aspartate aminotransferase-like (Major domain)"/>
    <property type="match status" value="1"/>
</dbReference>
<dbReference type="PANTHER" id="PTHR11808:SF15">
    <property type="entry name" value="CYSTATHIONINE GAMMA-LYASE"/>
    <property type="match status" value="1"/>
</dbReference>
<dbReference type="PIRSF" id="PIRSF001434">
    <property type="entry name" value="CGS"/>
    <property type="match status" value="1"/>
</dbReference>
<protein>
    <recommendedName>
        <fullName evidence="6">Cystathionine gamma-synthase</fullName>
        <ecNumber evidence="5">2.5.1.48</ecNumber>
    </recommendedName>
    <alternativeName>
        <fullName evidence="7">O-succinylhomoserine (thiol)-lyase</fullName>
    </alternativeName>
</protein>
<dbReference type="PROSITE" id="PS00868">
    <property type="entry name" value="CYS_MET_METAB_PP"/>
    <property type="match status" value="1"/>
</dbReference>
<dbReference type="CDD" id="cd00614">
    <property type="entry name" value="CGS_like"/>
    <property type="match status" value="1"/>
</dbReference>
<dbReference type="RefSeq" id="WP_127831415.1">
    <property type="nucleotide sequence ID" value="NZ_RZYA01000017.1"/>
</dbReference>
<dbReference type="InterPro" id="IPR015424">
    <property type="entry name" value="PyrdxlP-dep_Trfase"/>
</dbReference>
<dbReference type="Gene3D" id="3.90.1150.10">
    <property type="entry name" value="Aspartate Aminotransferase, domain 1"/>
    <property type="match status" value="1"/>
</dbReference>
<evidence type="ECO:0000256" key="2">
    <source>
        <dbReference type="ARBA" id="ARBA00009077"/>
    </source>
</evidence>
<dbReference type="EC" id="2.5.1.48" evidence="5"/>
<dbReference type="OrthoDB" id="9780685at2"/>
<feature type="modified residue" description="N6-(pyridoxal phosphate)lysine" evidence="8">
    <location>
        <position position="210"/>
    </location>
</feature>
<keyword evidence="11" id="KW-1185">Reference proteome</keyword>
<evidence type="ECO:0000256" key="8">
    <source>
        <dbReference type="PIRSR" id="PIRSR001434-2"/>
    </source>
</evidence>
<evidence type="ECO:0000313" key="10">
    <source>
        <dbReference type="EMBL" id="RVU19629.1"/>
    </source>
</evidence>
<dbReference type="FunFam" id="3.40.640.10:FF:000009">
    <property type="entry name" value="Cystathionine gamma-synthase homolog"/>
    <property type="match status" value="1"/>
</dbReference>
<dbReference type="InterPro" id="IPR000277">
    <property type="entry name" value="Cys/Met-Metab_PyrdxlP-dep_enz"/>
</dbReference>
<dbReference type="FunFam" id="3.90.1150.10:FF:000008">
    <property type="entry name" value="Cystathionine gamma-synthase"/>
    <property type="match status" value="1"/>
</dbReference>
<evidence type="ECO:0000256" key="6">
    <source>
        <dbReference type="ARBA" id="ARBA00068008"/>
    </source>
</evidence>
<dbReference type="SUPFAM" id="SSF53383">
    <property type="entry name" value="PLP-dependent transferases"/>
    <property type="match status" value="1"/>
</dbReference>
<dbReference type="InterPro" id="IPR015422">
    <property type="entry name" value="PyrdxlP-dep_Trfase_small"/>
</dbReference>
<keyword evidence="3 8" id="KW-0663">Pyridoxal phosphate</keyword>
<dbReference type="GO" id="GO:0019346">
    <property type="term" value="P:transsulfuration"/>
    <property type="evidence" value="ECO:0007669"/>
    <property type="project" value="InterPro"/>
</dbReference>
<dbReference type="GO" id="GO:0019343">
    <property type="term" value="P:cysteine biosynthetic process via cystathionine"/>
    <property type="evidence" value="ECO:0007669"/>
    <property type="project" value="TreeGrafter"/>
</dbReference>
<dbReference type="Proteomes" id="UP000283128">
    <property type="component" value="Unassembled WGS sequence"/>
</dbReference>
<sequence length="390" mass="41006">MSDTHNSQSAHAGHGFETVAIHAGNTADPLTGAVVPPIYQVSTYKQDGVGGLRGGYEYSRSANPTRTALEENLAALEGGRRGLAFASGLAAEDCLLRTLLTPGDHVVIPNDAYGGTFRLFAKVVSRWGVEWSVADTSDPASVRAALTPKTKVIWVETPSNPLLGITDIAAVAQIAREAGARLVVDNTFASPYLQQPLALGADVVVHSLTKYMGGHSDVVGGALIVNDADLGDELAYHQNAMGAVAGPMDAWLVLRGIKTLPVRMDRHSENATKVADMLTRHARVTRVLYPGLAEHPGHEVAAKQMRAFGGMVSFQVEGGEEAAVEVCNRAKLFTLGESLGGVESLIEHPGRMTHASVAGSALEVPADLVRLSVGIESADDLIADLQQALG</sequence>